<evidence type="ECO:0000256" key="1">
    <source>
        <dbReference type="ARBA" id="ARBA00023125"/>
    </source>
</evidence>
<reference evidence="3 4" key="2">
    <citation type="journal article" date="2016" name="Genome Announc.">
        <title>Draft Genome Sequence of a Biocontrol Rhizobacterium, Chryseobacterium kwangjuense Strain KJ1R5, Isolated from Pepper (Capsicum annuum).</title>
        <authorList>
            <person name="Jeong J.J."/>
            <person name="Park H."/>
            <person name="Park B.H."/>
            <person name="Mannaa M."/>
            <person name="Sang M.K."/>
            <person name="Choi I.G."/>
            <person name="Kim K.D."/>
        </authorList>
    </citation>
    <scope>NUCLEOTIDE SEQUENCE [LARGE SCALE GENOMIC DNA]</scope>
    <source>
        <strain evidence="3 4">KJ1R5</strain>
    </source>
</reference>
<dbReference type="PANTHER" id="PTHR46558:SF11">
    <property type="entry name" value="HTH-TYPE TRANSCRIPTIONAL REGULATOR XRE"/>
    <property type="match status" value="1"/>
</dbReference>
<proteinExistence type="predicted"/>
<keyword evidence="1" id="KW-0238">DNA-binding</keyword>
<dbReference type="PROSITE" id="PS50943">
    <property type="entry name" value="HTH_CROC1"/>
    <property type="match status" value="1"/>
</dbReference>
<dbReference type="Pfam" id="PF00717">
    <property type="entry name" value="Peptidase_S24"/>
    <property type="match status" value="1"/>
</dbReference>
<dbReference type="InterPro" id="IPR001387">
    <property type="entry name" value="Cro/C1-type_HTH"/>
</dbReference>
<evidence type="ECO:0000259" key="2">
    <source>
        <dbReference type="PROSITE" id="PS50943"/>
    </source>
</evidence>
<reference evidence="4" key="1">
    <citation type="submission" date="2015-12" db="EMBL/GenBank/DDBJ databases">
        <title>Genome sequence of a biocontrol rhizobacterium Chryseobacterium kwangjuense strain KJ1R5 isolated from pepper (Capsicum annuum L.).</title>
        <authorList>
            <person name="Jeong J.-J."/>
            <person name="Park H."/>
            <person name="Mannaa M."/>
            <person name="Sang M.K."/>
            <person name="Choi I.-G."/>
            <person name="Kim K.D."/>
        </authorList>
    </citation>
    <scope>NUCLEOTIDE SEQUENCE [LARGE SCALE GENOMIC DNA]</scope>
    <source>
        <strain evidence="4">KJ1R5</strain>
    </source>
</reference>
<dbReference type="Gene3D" id="2.10.109.10">
    <property type="entry name" value="Umud Fragment, subunit A"/>
    <property type="match status" value="1"/>
</dbReference>
<comment type="caution">
    <text evidence="3">The sequence shown here is derived from an EMBL/GenBank/DDBJ whole genome shotgun (WGS) entry which is preliminary data.</text>
</comment>
<dbReference type="Proteomes" id="UP000070513">
    <property type="component" value="Unassembled WGS sequence"/>
</dbReference>
<organism evidence="3 4">
    <name type="scientific">Chryseobacterium kwangjuense</name>
    <dbReference type="NCBI Taxonomy" id="267125"/>
    <lineage>
        <taxon>Bacteria</taxon>
        <taxon>Pseudomonadati</taxon>
        <taxon>Bacteroidota</taxon>
        <taxon>Flavobacteriia</taxon>
        <taxon>Flavobacteriales</taxon>
        <taxon>Weeksellaceae</taxon>
        <taxon>Chryseobacterium group</taxon>
        <taxon>Chryseobacterium</taxon>
    </lineage>
</organism>
<dbReference type="PANTHER" id="PTHR46558">
    <property type="entry name" value="TRACRIPTIONAL REGULATORY PROTEIN-RELATED-RELATED"/>
    <property type="match status" value="1"/>
</dbReference>
<dbReference type="InterPro" id="IPR036286">
    <property type="entry name" value="LexA/Signal_pep-like_sf"/>
</dbReference>
<protein>
    <submittedName>
        <fullName evidence="3">XRE family transcriptional regulator</fullName>
    </submittedName>
</protein>
<feature type="domain" description="HTH cro/C1-type" evidence="2">
    <location>
        <begin position="8"/>
        <end position="63"/>
    </location>
</feature>
<dbReference type="CDD" id="cd06529">
    <property type="entry name" value="S24_LexA-like"/>
    <property type="match status" value="1"/>
</dbReference>
<sequence length="255" mass="29889">MSILSDNLRYLRIQKKGFSQRKMAEDLIITRERYAKYEDGSTEPPLEILLRLSRYFRISMDLLVTVDMRKYKLEEILKLPDNRILLPIKTDSIGENLIEVVPYKASMGYLSGYADPEYIENLQTMSLPFLHNGKYRAFPAEGDSMPPYKDGTYVIGQYVERITDIKVGKTYILITKSGFLFKRIERINETTITVKSDNTFYDHYDIPFEDLWEAWQHAGSYSPQELEVFDFANDDVKSMLIRLMQEVKELKDKIT</sequence>
<dbReference type="InterPro" id="IPR015927">
    <property type="entry name" value="Peptidase_S24_S26A/B/C"/>
</dbReference>
<accession>A0A135WIZ4</accession>
<dbReference type="SUPFAM" id="SSF47413">
    <property type="entry name" value="lambda repressor-like DNA-binding domains"/>
    <property type="match status" value="1"/>
</dbReference>
<evidence type="ECO:0000313" key="4">
    <source>
        <dbReference type="Proteomes" id="UP000070513"/>
    </source>
</evidence>
<gene>
    <name evidence="3" type="ORF">AU378_03845</name>
</gene>
<dbReference type="EMBL" id="LPUR01000001">
    <property type="protein sequence ID" value="KXH84898.1"/>
    <property type="molecule type" value="Genomic_DNA"/>
</dbReference>
<dbReference type="GO" id="GO:0003677">
    <property type="term" value="F:DNA binding"/>
    <property type="evidence" value="ECO:0007669"/>
    <property type="project" value="UniProtKB-KW"/>
</dbReference>
<dbReference type="CDD" id="cd00093">
    <property type="entry name" value="HTH_XRE"/>
    <property type="match status" value="1"/>
</dbReference>
<dbReference type="InterPro" id="IPR010982">
    <property type="entry name" value="Lambda_DNA-bd_dom_sf"/>
</dbReference>
<dbReference type="Pfam" id="PF01381">
    <property type="entry name" value="HTH_3"/>
    <property type="match status" value="1"/>
</dbReference>
<evidence type="ECO:0000313" key="3">
    <source>
        <dbReference type="EMBL" id="KXH84898.1"/>
    </source>
</evidence>
<name>A0A135WIZ4_9FLAO</name>
<dbReference type="AlphaFoldDB" id="A0A135WIZ4"/>
<dbReference type="SUPFAM" id="SSF51306">
    <property type="entry name" value="LexA/Signal peptidase"/>
    <property type="match status" value="1"/>
</dbReference>
<dbReference type="Gene3D" id="1.10.260.40">
    <property type="entry name" value="lambda repressor-like DNA-binding domains"/>
    <property type="match status" value="1"/>
</dbReference>
<dbReference type="SMART" id="SM00530">
    <property type="entry name" value="HTH_XRE"/>
    <property type="match status" value="1"/>
</dbReference>
<dbReference type="InterPro" id="IPR039418">
    <property type="entry name" value="LexA-like"/>
</dbReference>
<dbReference type="OrthoDB" id="3831186at2"/>